<dbReference type="InterPro" id="IPR051601">
    <property type="entry name" value="Serine_prot/Carboxylest_S33"/>
</dbReference>
<dbReference type="Pfam" id="PF08386">
    <property type="entry name" value="Abhydrolase_4"/>
    <property type="match status" value="1"/>
</dbReference>
<dbReference type="KEGG" id="celz:E5225_14910"/>
<keyword evidence="3 6" id="KW-0378">Hydrolase</keyword>
<evidence type="ECO:0000313" key="7">
    <source>
        <dbReference type="Proteomes" id="UP000296469"/>
    </source>
</evidence>
<keyword evidence="7" id="KW-1185">Reference proteome</keyword>
<keyword evidence="2 4" id="KW-0732">Signal</keyword>
<feature type="chain" id="PRO_5039411889" evidence="4">
    <location>
        <begin position="22"/>
        <end position="510"/>
    </location>
</feature>
<dbReference type="PANTHER" id="PTHR43248:SF29">
    <property type="entry name" value="TRIPEPTIDYL AMINOPEPTIDASE"/>
    <property type="match status" value="1"/>
</dbReference>
<proteinExistence type="inferred from homology"/>
<evidence type="ECO:0000256" key="2">
    <source>
        <dbReference type="ARBA" id="ARBA00022729"/>
    </source>
</evidence>
<evidence type="ECO:0000256" key="3">
    <source>
        <dbReference type="ARBA" id="ARBA00022801"/>
    </source>
</evidence>
<dbReference type="PANTHER" id="PTHR43248">
    <property type="entry name" value="2-SUCCINYL-6-HYDROXY-2,4-CYCLOHEXADIENE-1-CARBOXYLATE SYNTHASE"/>
    <property type="match status" value="1"/>
</dbReference>
<evidence type="ECO:0000256" key="1">
    <source>
        <dbReference type="ARBA" id="ARBA00010088"/>
    </source>
</evidence>
<dbReference type="AlphaFoldDB" id="A0A4P7SNX0"/>
<gene>
    <name evidence="6" type="ORF">E5225_14910</name>
</gene>
<dbReference type="SUPFAM" id="SSF53474">
    <property type="entry name" value="alpha/beta-Hydrolases"/>
    <property type="match status" value="1"/>
</dbReference>
<evidence type="ECO:0000259" key="5">
    <source>
        <dbReference type="Pfam" id="PF08386"/>
    </source>
</evidence>
<dbReference type="InterPro" id="IPR013595">
    <property type="entry name" value="Pept_S33_TAP-like_C"/>
</dbReference>
<name>A0A4P7SNX0_9CELL</name>
<feature type="signal peptide" evidence="4">
    <location>
        <begin position="1"/>
        <end position="21"/>
    </location>
</feature>
<evidence type="ECO:0000256" key="4">
    <source>
        <dbReference type="SAM" id="SignalP"/>
    </source>
</evidence>
<evidence type="ECO:0000313" key="6">
    <source>
        <dbReference type="EMBL" id="QCB94654.1"/>
    </source>
</evidence>
<dbReference type="Gene3D" id="3.40.50.1820">
    <property type="entry name" value="alpha/beta hydrolase"/>
    <property type="match status" value="1"/>
</dbReference>
<feature type="domain" description="Peptidase S33 tripeptidyl aminopeptidase-like C-terminal" evidence="5">
    <location>
        <begin position="409"/>
        <end position="510"/>
    </location>
</feature>
<dbReference type="InterPro" id="IPR029058">
    <property type="entry name" value="AB_hydrolase_fold"/>
</dbReference>
<organism evidence="6 7">
    <name type="scientific">Cellulomonas shaoxiangyii</name>
    <dbReference type="NCBI Taxonomy" id="2566013"/>
    <lineage>
        <taxon>Bacteria</taxon>
        <taxon>Bacillati</taxon>
        <taxon>Actinomycetota</taxon>
        <taxon>Actinomycetes</taxon>
        <taxon>Micrococcales</taxon>
        <taxon>Cellulomonadaceae</taxon>
        <taxon>Cellulomonas</taxon>
    </lineage>
</organism>
<dbReference type="Proteomes" id="UP000296469">
    <property type="component" value="Chromosome"/>
</dbReference>
<dbReference type="OrthoDB" id="3252468at2"/>
<dbReference type="RefSeq" id="WP_135973619.1">
    <property type="nucleotide sequence ID" value="NZ_CP039291.1"/>
</dbReference>
<dbReference type="GO" id="GO:0016787">
    <property type="term" value="F:hydrolase activity"/>
    <property type="evidence" value="ECO:0007669"/>
    <property type="project" value="UniProtKB-KW"/>
</dbReference>
<reference evidence="6 7" key="1">
    <citation type="submission" date="2019-04" db="EMBL/GenBank/DDBJ databases">
        <title>Isolation and identification of Cellulomonas shaoxiangyii sp. Nov. isolated from feces of the Tibetan antelopes (Pantholops hodgsonii) in the Qinghai-Tibet plateau of China.</title>
        <authorList>
            <person name="Tian Z."/>
        </authorList>
    </citation>
    <scope>NUCLEOTIDE SEQUENCE [LARGE SCALE GENOMIC DNA]</scope>
    <source>
        <strain evidence="6 7">Z28</strain>
    </source>
</reference>
<accession>A0A4P7SNX0</accession>
<dbReference type="EMBL" id="CP039291">
    <property type="protein sequence ID" value="QCB94654.1"/>
    <property type="molecule type" value="Genomic_DNA"/>
</dbReference>
<sequence length="510" mass="52486">MPTPLTLRRCALAVLAALGLAACTPSPLHQSSAPTSAAGSSASEGVDPALAPFYEQQLEWSACGSQQCAEATVPLDWSQPAGDTITVALRRVPASSGEPVGSLLVNPGGPGRSAIDFLPSFQVLVSAEVRAAYDLVAFDPRGVQASSPVTCVEPADLDALTAWVPDFSTPEGVDEAIARSAEYGEACLDRTGPLLGHVDTASAARDMDVLRAALGDDALTYLGYSYGTDLGATYAALFPERVGRLVLDGAMDPTLDSGEVAAGQAAGFEEALRAYVEDCQAAAGCPLDGDVDAGMAQIGDLFDRTRANPMRTSTDRELTVALAFSGVATPLYAQEAWPVLTQALTAALEAGDGTPLLQLADQYYGREPDGTYTTNQNEAFTAILCLDERAPSAFADMQAEAAEIAAVAPTVGQFFSYGGASCADWPVPEVGALDSYAAPGAAPILVIGTTGDPATPYAWAESLAGMLSSGVLLTFEGEGHTAYGRSNSCVKDAVDGYLLTGTAPADGTRC</sequence>
<protein>
    <submittedName>
        <fullName evidence="6">Alpha/beta hydrolase</fullName>
    </submittedName>
</protein>
<comment type="similarity">
    <text evidence="1">Belongs to the peptidase S33 family.</text>
</comment>